<dbReference type="AlphaFoldDB" id="A0A1I0P7K5"/>
<gene>
    <name evidence="2" type="ORF">SAMN05216285_2248</name>
</gene>
<protein>
    <submittedName>
        <fullName evidence="2">Uncharacterized protein</fullName>
    </submittedName>
</protein>
<feature type="region of interest" description="Disordered" evidence="1">
    <location>
        <begin position="55"/>
        <end position="90"/>
    </location>
</feature>
<dbReference type="RefSeq" id="WP_049991309.1">
    <property type="nucleotide sequence ID" value="NZ_FOIS01000003.1"/>
</dbReference>
<reference evidence="3" key="1">
    <citation type="submission" date="2016-10" db="EMBL/GenBank/DDBJ databases">
        <authorList>
            <person name="Varghese N."/>
        </authorList>
    </citation>
    <scope>NUCLEOTIDE SEQUENCE [LARGE SCALE GENOMIC DNA]</scope>
    <source>
        <strain evidence="3">CGMCC 1.12284</strain>
    </source>
</reference>
<evidence type="ECO:0000256" key="1">
    <source>
        <dbReference type="SAM" id="MobiDB-lite"/>
    </source>
</evidence>
<name>A0A1I0P7K5_9EURY</name>
<dbReference type="eggNOG" id="arCOG13452">
    <property type="taxonomic scope" value="Archaea"/>
</dbReference>
<dbReference type="OrthoDB" id="168905at2157"/>
<evidence type="ECO:0000313" key="2">
    <source>
        <dbReference type="EMBL" id="SEW10329.1"/>
    </source>
</evidence>
<dbReference type="STRING" id="1202768.SAMN05216285_2248"/>
<accession>A0A1I0P7K5</accession>
<dbReference type="Proteomes" id="UP000183275">
    <property type="component" value="Unassembled WGS sequence"/>
</dbReference>
<dbReference type="EMBL" id="FOIS01000003">
    <property type="protein sequence ID" value="SEW10329.1"/>
    <property type="molecule type" value="Genomic_DNA"/>
</dbReference>
<keyword evidence="3" id="KW-1185">Reference proteome</keyword>
<proteinExistence type="predicted"/>
<sequence>MSTGYCTVEDVRRVMQESDLSAALASENNKIVVDAIDSISTTVEKATKCHWYAESAPSEDDHGLVPTGPKTRDDEESIPTGGAHLVGEPATPKTWQGSYTRLELARRDAESISELLVRTPDGYVDWTIEYEGGLWPDALGADYYLRINNGGVSHLYLDSENLLNEDDEPLLDSFSNAVYVSFSYGHPELPQNVRRGVALLAASELVIDDEFVTSIPDNGQFVSLETKSERWGRQGIQKLEPYIEDAALLDEYR</sequence>
<evidence type="ECO:0000313" key="3">
    <source>
        <dbReference type="Proteomes" id="UP000183275"/>
    </source>
</evidence>
<organism evidence="2 3">
    <name type="scientific">Natrinema salifodinae</name>
    <dbReference type="NCBI Taxonomy" id="1202768"/>
    <lineage>
        <taxon>Archaea</taxon>
        <taxon>Methanobacteriati</taxon>
        <taxon>Methanobacteriota</taxon>
        <taxon>Stenosarchaea group</taxon>
        <taxon>Halobacteria</taxon>
        <taxon>Halobacteriales</taxon>
        <taxon>Natrialbaceae</taxon>
        <taxon>Natrinema</taxon>
    </lineage>
</organism>